<dbReference type="AlphaFoldDB" id="A0A8J7HHW9"/>
<keyword evidence="3" id="KW-1185">Reference proteome</keyword>
<accession>A0A8J7HHW9</accession>
<protein>
    <submittedName>
        <fullName evidence="2">Uncharacterized protein</fullName>
    </submittedName>
</protein>
<proteinExistence type="predicted"/>
<dbReference type="RefSeq" id="WP_214442069.1">
    <property type="nucleotide sequence ID" value="NZ_JAECZB010000099.1"/>
</dbReference>
<dbReference type="EMBL" id="JAECZB010000099">
    <property type="protein sequence ID" value="MBH8555863.1"/>
    <property type="molecule type" value="Genomic_DNA"/>
</dbReference>
<evidence type="ECO:0000313" key="3">
    <source>
        <dbReference type="Proteomes" id="UP000599391"/>
    </source>
</evidence>
<feature type="coiled-coil region" evidence="1">
    <location>
        <begin position="64"/>
        <end position="141"/>
    </location>
</feature>
<comment type="caution">
    <text evidence="2">The sequence shown here is derived from an EMBL/GenBank/DDBJ whole genome shotgun (WGS) entry which is preliminary data.</text>
</comment>
<sequence>MNKLQIIKLLEGEGWTKADAMRALEAIDFSCDPDEITIRRTISSFAGSELIKRQRLQAAQKSLVTKKTKEIELKEQELNKFQKQEKEKYEVEIQKLFERNKILEAQFQNINFQNSELIQANDQLKKDNKSLKNIIDAIKLKLALDTKRLLQYEDSEIRKALINMFKSTLG</sequence>
<evidence type="ECO:0000256" key="1">
    <source>
        <dbReference type="SAM" id="Coils"/>
    </source>
</evidence>
<dbReference type="Proteomes" id="UP000599391">
    <property type="component" value="Unassembled WGS sequence"/>
</dbReference>
<keyword evidence="1" id="KW-0175">Coiled coil</keyword>
<evidence type="ECO:0000313" key="2">
    <source>
        <dbReference type="EMBL" id="MBH8555863.1"/>
    </source>
</evidence>
<gene>
    <name evidence="2" type="ORF">I8751_26665</name>
</gene>
<name>A0A8J7HHW9_9CYAN</name>
<reference evidence="2 3" key="1">
    <citation type="journal article" date="2021" name="Int. J. Syst. Evol. Microbiol.">
        <title>Amazonocrinis nigriterrae gen. nov., sp. nov., Atlanticothrix silvestris gen. nov., sp. nov. and Dendronalium phyllosphericum gen. nov., sp. nov., nostocacean cyanobacteria from Brazilian environments.</title>
        <authorList>
            <person name="Alvarenga D.O."/>
            <person name="Andreote A.P.D."/>
            <person name="Branco L.H.Z."/>
            <person name="Delbaje E."/>
            <person name="Cruz R.B."/>
            <person name="Varani A.M."/>
            <person name="Fiore M.F."/>
        </authorList>
    </citation>
    <scope>NUCLEOTIDE SEQUENCE [LARGE SCALE GENOMIC DNA]</scope>
    <source>
        <strain evidence="2 3">CENA357</strain>
    </source>
</reference>
<organism evidence="2 3">
    <name type="scientific">Atlanticothrix silvestris CENA357</name>
    <dbReference type="NCBI Taxonomy" id="1725252"/>
    <lineage>
        <taxon>Bacteria</taxon>
        <taxon>Bacillati</taxon>
        <taxon>Cyanobacteriota</taxon>
        <taxon>Cyanophyceae</taxon>
        <taxon>Nostocales</taxon>
        <taxon>Nodulariaceae</taxon>
        <taxon>Atlanticothrix</taxon>
        <taxon>Atlanticothrix silvestris</taxon>
    </lineage>
</organism>